<keyword evidence="2" id="KW-1185">Reference proteome</keyword>
<dbReference type="SUPFAM" id="SSF142906">
    <property type="entry name" value="YjbR-like"/>
    <property type="match status" value="1"/>
</dbReference>
<proteinExistence type="predicted"/>
<name>A0ABN2W6C9_9ACTN</name>
<protein>
    <recommendedName>
        <fullName evidence="3">MmcQ/YjbR family DNA-binding protein</fullName>
    </recommendedName>
</protein>
<dbReference type="Proteomes" id="UP001500016">
    <property type="component" value="Unassembled WGS sequence"/>
</dbReference>
<comment type="caution">
    <text evidence="1">The sequence shown here is derived from an EMBL/GenBank/DDBJ whole genome shotgun (WGS) entry which is preliminary data.</text>
</comment>
<dbReference type="Gene3D" id="3.90.1150.30">
    <property type="match status" value="1"/>
</dbReference>
<sequence>MRVLMVSEEELRSVMLSLPGVFEVPDWGMNRFRVRGRTFVTVNGSGTRATARIHVSRWLRFLVLDATSRRPFHALPRPGWIRVDLSRLSVEAVRDVVREAHGWAVPPIGSSPVHTTRARRP</sequence>
<reference evidence="1 2" key="1">
    <citation type="journal article" date="2019" name="Int. J. Syst. Evol. Microbiol.">
        <title>The Global Catalogue of Microorganisms (GCM) 10K type strain sequencing project: providing services to taxonomists for standard genome sequencing and annotation.</title>
        <authorList>
            <consortium name="The Broad Institute Genomics Platform"/>
            <consortium name="The Broad Institute Genome Sequencing Center for Infectious Disease"/>
            <person name="Wu L."/>
            <person name="Ma J."/>
        </authorList>
    </citation>
    <scope>NUCLEOTIDE SEQUENCE [LARGE SCALE GENOMIC DNA]</scope>
    <source>
        <strain evidence="1 2">JCM 15478</strain>
    </source>
</reference>
<gene>
    <name evidence="1" type="ORF">GCM10009801_41760</name>
</gene>
<dbReference type="Pfam" id="PF04237">
    <property type="entry name" value="YjbR"/>
    <property type="match status" value="1"/>
</dbReference>
<dbReference type="EMBL" id="BAAAPE010000011">
    <property type="protein sequence ID" value="GAA2082199.1"/>
    <property type="molecule type" value="Genomic_DNA"/>
</dbReference>
<accession>A0ABN2W6C9</accession>
<organism evidence="1 2">
    <name type="scientific">Streptomyces albiaxialis</name>
    <dbReference type="NCBI Taxonomy" id="329523"/>
    <lineage>
        <taxon>Bacteria</taxon>
        <taxon>Bacillati</taxon>
        <taxon>Actinomycetota</taxon>
        <taxon>Actinomycetes</taxon>
        <taxon>Kitasatosporales</taxon>
        <taxon>Streptomycetaceae</taxon>
        <taxon>Streptomyces</taxon>
    </lineage>
</organism>
<dbReference type="InterPro" id="IPR038056">
    <property type="entry name" value="YjbR-like_sf"/>
</dbReference>
<evidence type="ECO:0000313" key="1">
    <source>
        <dbReference type="EMBL" id="GAA2082199.1"/>
    </source>
</evidence>
<evidence type="ECO:0000313" key="2">
    <source>
        <dbReference type="Proteomes" id="UP001500016"/>
    </source>
</evidence>
<dbReference type="InterPro" id="IPR058532">
    <property type="entry name" value="YjbR/MT2646/Rv2570-like"/>
</dbReference>
<evidence type="ECO:0008006" key="3">
    <source>
        <dbReference type="Google" id="ProtNLM"/>
    </source>
</evidence>